<sequence>MWWAITLLPLVSVRKVFVSSPFDNFRMECPKKTAAIDVAIRMVESVGAKRQDIVLDMSCENIDELFPWVNIPAGISEVEREDCYYSHMFDPIIDEKTEFSCYRREYMAGITRLTDTRFNPLHTNHSLPSANTTYFRVQIMCCRLRSRDESNCREIVFNKPIGPSKSTIVRYENQLINAIRLDGEYYIVRFCDLTPRDIVSIYDDVKTTASRRYHTTTPGLPKPHSKIKKVGKLGPTNKPLQSSRTSSLAPLLKLGIPSSSTSSSTATTTSLLIDFPARGLYSAPETDKITPTGTEGSTTEYARSDGE</sequence>
<feature type="signal peptide" evidence="2">
    <location>
        <begin position="1"/>
        <end position="18"/>
    </location>
</feature>
<evidence type="ECO:0000256" key="2">
    <source>
        <dbReference type="SAM" id="SignalP"/>
    </source>
</evidence>
<evidence type="ECO:0000256" key="1">
    <source>
        <dbReference type="SAM" id="MobiDB-lite"/>
    </source>
</evidence>
<dbReference type="OrthoDB" id="5873432at2759"/>
<dbReference type="KEGG" id="nai:NECAME_09917"/>
<feature type="compositionally biased region" description="Polar residues" evidence="1">
    <location>
        <begin position="289"/>
        <end position="301"/>
    </location>
</feature>
<reference evidence="4" key="1">
    <citation type="journal article" date="2014" name="Nat. Genet.">
        <title>Genome of the human hookworm Necator americanus.</title>
        <authorList>
            <person name="Tang Y.T."/>
            <person name="Gao X."/>
            <person name="Rosa B.A."/>
            <person name="Abubucker S."/>
            <person name="Hallsworth-Pepin K."/>
            <person name="Martin J."/>
            <person name="Tyagi R."/>
            <person name="Heizer E."/>
            <person name="Zhang X."/>
            <person name="Bhonagiri-Palsikar V."/>
            <person name="Minx P."/>
            <person name="Warren W.C."/>
            <person name="Wang Q."/>
            <person name="Zhan B."/>
            <person name="Hotez P.J."/>
            <person name="Sternberg P.W."/>
            <person name="Dougall A."/>
            <person name="Gaze S.T."/>
            <person name="Mulvenna J."/>
            <person name="Sotillo J."/>
            <person name="Ranganathan S."/>
            <person name="Rabelo E.M."/>
            <person name="Wilson R.K."/>
            <person name="Felgner P.L."/>
            <person name="Bethony J."/>
            <person name="Hawdon J.M."/>
            <person name="Gasser R.B."/>
            <person name="Loukas A."/>
            <person name="Mitreva M."/>
        </authorList>
    </citation>
    <scope>NUCLEOTIDE SEQUENCE [LARGE SCALE GENOMIC DNA]</scope>
</reference>
<evidence type="ECO:0008006" key="5">
    <source>
        <dbReference type="Google" id="ProtNLM"/>
    </source>
</evidence>
<accession>W2TBB2</accession>
<keyword evidence="2" id="KW-0732">Signal</keyword>
<gene>
    <name evidence="3" type="ORF">NECAME_09917</name>
</gene>
<name>W2TBB2_NECAM</name>
<dbReference type="Proteomes" id="UP000053676">
    <property type="component" value="Unassembled WGS sequence"/>
</dbReference>
<feature type="region of interest" description="Disordered" evidence="1">
    <location>
        <begin position="282"/>
        <end position="307"/>
    </location>
</feature>
<feature type="region of interest" description="Disordered" evidence="1">
    <location>
        <begin position="213"/>
        <end position="246"/>
    </location>
</feature>
<dbReference type="EMBL" id="KI659564">
    <property type="protein sequence ID" value="ETN79315.1"/>
    <property type="molecule type" value="Genomic_DNA"/>
</dbReference>
<evidence type="ECO:0000313" key="4">
    <source>
        <dbReference type="Proteomes" id="UP000053676"/>
    </source>
</evidence>
<proteinExistence type="predicted"/>
<feature type="non-terminal residue" evidence="3">
    <location>
        <position position="307"/>
    </location>
</feature>
<evidence type="ECO:0000313" key="3">
    <source>
        <dbReference type="EMBL" id="ETN79315.1"/>
    </source>
</evidence>
<feature type="chain" id="PRO_5004825934" description="ZP domain-containing protein" evidence="2">
    <location>
        <begin position="19"/>
        <end position="307"/>
    </location>
</feature>
<dbReference type="AlphaFoldDB" id="W2TBB2"/>
<protein>
    <recommendedName>
        <fullName evidence="5">ZP domain-containing protein</fullName>
    </recommendedName>
</protein>
<keyword evidence="4" id="KW-1185">Reference proteome</keyword>
<organism evidence="3 4">
    <name type="scientific">Necator americanus</name>
    <name type="common">Human hookworm</name>
    <dbReference type="NCBI Taxonomy" id="51031"/>
    <lineage>
        <taxon>Eukaryota</taxon>
        <taxon>Metazoa</taxon>
        <taxon>Ecdysozoa</taxon>
        <taxon>Nematoda</taxon>
        <taxon>Chromadorea</taxon>
        <taxon>Rhabditida</taxon>
        <taxon>Rhabditina</taxon>
        <taxon>Rhabditomorpha</taxon>
        <taxon>Strongyloidea</taxon>
        <taxon>Ancylostomatidae</taxon>
        <taxon>Bunostominae</taxon>
        <taxon>Necator</taxon>
    </lineage>
</organism>